<reference evidence="1 2" key="1">
    <citation type="submission" date="2023-11" db="EMBL/GenBank/DDBJ databases">
        <title>Paucibacter sp. nov., isolated from fresh soil in Korea.</title>
        <authorList>
            <person name="Le N.T.T."/>
        </authorList>
    </citation>
    <scope>NUCLEOTIDE SEQUENCE [LARGE SCALE GENOMIC DNA]</scope>
    <source>
        <strain evidence="1 2">R3-3</strain>
    </source>
</reference>
<comment type="caution">
    <text evidence="1">The sequence shown here is derived from an EMBL/GenBank/DDBJ whole genome shotgun (WGS) entry which is preliminary data.</text>
</comment>
<evidence type="ECO:0000313" key="2">
    <source>
        <dbReference type="Proteomes" id="UP001285263"/>
    </source>
</evidence>
<dbReference type="SUPFAM" id="SSF53098">
    <property type="entry name" value="Ribonuclease H-like"/>
    <property type="match status" value="1"/>
</dbReference>
<evidence type="ECO:0000313" key="1">
    <source>
        <dbReference type="EMBL" id="MDY0744029.1"/>
    </source>
</evidence>
<protein>
    <recommendedName>
        <fullName evidence="3">Exonuclease domain-containing protein</fullName>
    </recommendedName>
</protein>
<name>A0ABU5DFH9_9BURK</name>
<keyword evidence="2" id="KW-1185">Reference proteome</keyword>
<accession>A0ABU5DFH9</accession>
<gene>
    <name evidence="1" type="ORF">SNE35_05915</name>
</gene>
<dbReference type="RefSeq" id="WP_320421939.1">
    <property type="nucleotide sequence ID" value="NZ_JAXCLA010000002.1"/>
</dbReference>
<dbReference type="InterPro" id="IPR012337">
    <property type="entry name" value="RNaseH-like_sf"/>
</dbReference>
<dbReference type="InterPro" id="IPR036397">
    <property type="entry name" value="RNaseH_sf"/>
</dbReference>
<evidence type="ECO:0008006" key="3">
    <source>
        <dbReference type="Google" id="ProtNLM"/>
    </source>
</evidence>
<organism evidence="1 2">
    <name type="scientific">Roseateles agri</name>
    <dbReference type="NCBI Taxonomy" id="3098619"/>
    <lineage>
        <taxon>Bacteria</taxon>
        <taxon>Pseudomonadati</taxon>
        <taxon>Pseudomonadota</taxon>
        <taxon>Betaproteobacteria</taxon>
        <taxon>Burkholderiales</taxon>
        <taxon>Sphaerotilaceae</taxon>
        <taxon>Roseateles</taxon>
    </lineage>
</organism>
<dbReference type="Gene3D" id="3.30.420.10">
    <property type="entry name" value="Ribonuclease H-like superfamily/Ribonuclease H"/>
    <property type="match status" value="1"/>
</dbReference>
<sequence length="167" mass="18764">MLQPLPAIIDVEASGFGRGSYPIEIGFIEPEGRSFCSLIHPEPDWQHWDAQAEALHGISRAALLAHGKPTAWVAAEMNARLRGQTVYCDGWGHDYPWLARLFDSADLQPSFHLDDLRRLLSESEAARFHDVAARVRREQKIERHRASSDAKVLQLALMRVKADTVDA</sequence>
<dbReference type="Proteomes" id="UP001285263">
    <property type="component" value="Unassembled WGS sequence"/>
</dbReference>
<proteinExistence type="predicted"/>
<dbReference type="EMBL" id="JAXCLA010000002">
    <property type="protein sequence ID" value="MDY0744029.1"/>
    <property type="molecule type" value="Genomic_DNA"/>
</dbReference>